<evidence type="ECO:0000313" key="3">
    <source>
        <dbReference type="Proteomes" id="UP000636479"/>
    </source>
</evidence>
<feature type="compositionally biased region" description="Low complexity" evidence="1">
    <location>
        <begin position="223"/>
        <end position="250"/>
    </location>
</feature>
<dbReference type="GeneID" id="59349616"/>
<feature type="region of interest" description="Disordered" evidence="1">
    <location>
        <begin position="191"/>
        <end position="272"/>
    </location>
</feature>
<gene>
    <name evidence="2" type="ORF">MIND_01051600</name>
</gene>
<keyword evidence="3" id="KW-1185">Reference proteome</keyword>
<evidence type="ECO:0000313" key="2">
    <source>
        <dbReference type="EMBL" id="KAF7295131.1"/>
    </source>
</evidence>
<dbReference type="EMBL" id="JACAZF010000009">
    <property type="protein sequence ID" value="KAF7295131.1"/>
    <property type="molecule type" value="Genomic_DNA"/>
</dbReference>
<dbReference type="Proteomes" id="UP000636479">
    <property type="component" value="Unassembled WGS sequence"/>
</dbReference>
<comment type="caution">
    <text evidence="2">The sequence shown here is derived from an EMBL/GenBank/DDBJ whole genome shotgun (WGS) entry which is preliminary data.</text>
</comment>
<organism evidence="2 3">
    <name type="scientific">Mycena indigotica</name>
    <dbReference type="NCBI Taxonomy" id="2126181"/>
    <lineage>
        <taxon>Eukaryota</taxon>
        <taxon>Fungi</taxon>
        <taxon>Dikarya</taxon>
        <taxon>Basidiomycota</taxon>
        <taxon>Agaricomycotina</taxon>
        <taxon>Agaricomycetes</taxon>
        <taxon>Agaricomycetidae</taxon>
        <taxon>Agaricales</taxon>
        <taxon>Marasmiineae</taxon>
        <taxon>Mycenaceae</taxon>
        <taxon>Mycena</taxon>
    </lineage>
</organism>
<dbReference type="OrthoDB" id="3066311at2759"/>
<sequence>MLLHSTPFNVTPFQIIVVPPAEDEQPDYLVFNSVQLPERNLSTPPDFASLDDALSRLHGEANAAVLDSSVPKSVLPLTRSEPAVGEIARDDSEIVEVVKVRRVYQEAGAINATEGMPKPKSLRSRAGSAFRSIKNLARRTPNNKPYAKEVFASSQSTQATFETAHSTETPPTRRGSIIFTDLFRIPSRASSTSYEPAPVEPYHPDAIPHQTSSSFTNIRRRLSTLSLSRTPPMSRSSSSTVTSSVPQTPTDETDLHPQQLSTKDDGDEGEMRLDSLHFEALSFDADQF</sequence>
<feature type="compositionally biased region" description="Polar residues" evidence="1">
    <location>
        <begin position="152"/>
        <end position="170"/>
    </location>
</feature>
<feature type="region of interest" description="Disordered" evidence="1">
    <location>
        <begin position="152"/>
        <end position="174"/>
    </location>
</feature>
<reference evidence="2" key="1">
    <citation type="submission" date="2020-05" db="EMBL/GenBank/DDBJ databases">
        <title>Mycena genomes resolve the evolution of fungal bioluminescence.</title>
        <authorList>
            <person name="Tsai I.J."/>
        </authorList>
    </citation>
    <scope>NUCLEOTIDE SEQUENCE</scope>
    <source>
        <strain evidence="2">171206Taipei</strain>
    </source>
</reference>
<proteinExistence type="predicted"/>
<name>A0A8H6S8Y5_9AGAR</name>
<protein>
    <submittedName>
        <fullName evidence="2">Uncharacterized protein</fullName>
    </submittedName>
</protein>
<dbReference type="AlphaFoldDB" id="A0A8H6S8Y5"/>
<accession>A0A8H6S8Y5</accession>
<dbReference type="RefSeq" id="XP_037216494.1">
    <property type="nucleotide sequence ID" value="XM_037367100.1"/>
</dbReference>
<evidence type="ECO:0000256" key="1">
    <source>
        <dbReference type="SAM" id="MobiDB-lite"/>
    </source>
</evidence>